<dbReference type="InterPro" id="IPR014017">
    <property type="entry name" value="DNA_helicase_UvrD-like_C"/>
</dbReference>
<dbReference type="GO" id="GO:0043138">
    <property type="term" value="F:3'-5' DNA helicase activity"/>
    <property type="evidence" value="ECO:0007669"/>
    <property type="project" value="UniProtKB-EC"/>
</dbReference>
<dbReference type="RefSeq" id="WP_021682467.1">
    <property type="nucleotide sequence ID" value="NZ_KI260415.1"/>
</dbReference>
<keyword evidence="4 13" id="KW-0378">Hydrolase</keyword>
<organism evidence="16 17">
    <name type="scientific">Ruminococcus callidus ATCC 27760</name>
    <dbReference type="NCBI Taxonomy" id="411473"/>
    <lineage>
        <taxon>Bacteria</taxon>
        <taxon>Bacillati</taxon>
        <taxon>Bacillota</taxon>
        <taxon>Clostridia</taxon>
        <taxon>Eubacteriales</taxon>
        <taxon>Oscillospiraceae</taxon>
        <taxon>Ruminococcus</taxon>
    </lineage>
</organism>
<comment type="catalytic activity">
    <reaction evidence="9">
        <text>Couples ATP hydrolysis with the unwinding of duplex DNA by translocating in the 3'-5' direction.</text>
        <dbReference type="EC" id="5.6.2.4"/>
    </reaction>
</comment>
<dbReference type="PATRIC" id="fig|411473.3.peg.830"/>
<evidence type="ECO:0000259" key="14">
    <source>
        <dbReference type="PROSITE" id="PS51198"/>
    </source>
</evidence>
<evidence type="ECO:0000256" key="6">
    <source>
        <dbReference type="ARBA" id="ARBA00022840"/>
    </source>
</evidence>
<evidence type="ECO:0000256" key="10">
    <source>
        <dbReference type="ARBA" id="ARBA00034808"/>
    </source>
</evidence>
<dbReference type="GO" id="GO:0033202">
    <property type="term" value="C:DNA helicase complex"/>
    <property type="evidence" value="ECO:0007669"/>
    <property type="project" value="TreeGrafter"/>
</dbReference>
<evidence type="ECO:0000256" key="11">
    <source>
        <dbReference type="ARBA" id="ARBA00034900"/>
    </source>
</evidence>
<dbReference type="PROSITE" id="PS51217">
    <property type="entry name" value="UVRD_HELICASE_CTER"/>
    <property type="match status" value="1"/>
</dbReference>
<keyword evidence="3 13" id="KW-0547">Nucleotide-binding</keyword>
<feature type="domain" description="UvrD-like helicase ATP-binding" evidence="14">
    <location>
        <begin position="19"/>
        <end position="340"/>
    </location>
</feature>
<dbReference type="Gene3D" id="1.10.10.160">
    <property type="match status" value="1"/>
</dbReference>
<sequence length="788" mass="89340">MTEAECIALKQQAFRKYFHSLNEQQQQAVFSVNGPVLVLAGAGSGKTTAIISRIVNMIYFGDGYAQADGYLPEEDAVWLQAYIDGKEPEDVERLREILAIAPIRPWNILAITFTNKAAGEMRARLASTLGEELASSVHASTFHSACVQILRRSIERLGYGSDFAIYDADDSRKLMKSCLADCNVSEKQFPPRGIVQEISNAKDAMISPEEMWEDAGEDYRKQTVARLYAAYQRHLRESNALDFDDIIYLTVELFRRFPEELAKYQYRFPYVLVDEYQDTNHAQYQLISLLTHASGNLCVVGDDDQSIYRFRGATIENILGFEEEFPDCTVIRLEQNYRSTQNILDAANSVIANNTGRKSKHLWTNAGAGEKITWYRAADESDESAYVSDTILKQVKAGEKYSDHAILYRMNAQSNMLERALVHKGIPYRIYGGTRFYDRKEIKDILAYMSIVENPNDRVRFERIVNEPKRGIGNATLALLLQISQDLHLSPLEVLQNVEQYPALSKKKTALKKFAELWETLITAEREQPLEQFLDTILEKTGYHGMLESMGEEGTFRLENIEELKTSILTYQNEAEEASLGGFLEEISLYTDVDKYEPDQDTVMLMTVHSAKGLEFRNVFLVGMEQGVFPGNRSLSTPQDLEEERRLAYVALTRAKEKLTLTTAASRMLFGMTMRNPPSQFLEEIDKSLLEEKTSRRQSKRGIPAGNAESVQSISLLQQQMAASKKRVYQAQPKEFHVGERVRHAVFGDGTVLSITKMANDAMLEVGFDQVGTKRLMASHPKIKKLEE</sequence>
<reference evidence="16 17" key="1">
    <citation type="submission" date="2013-07" db="EMBL/GenBank/DDBJ databases">
        <authorList>
            <person name="Weinstock G."/>
            <person name="Sodergren E."/>
            <person name="Wylie T."/>
            <person name="Fulton L."/>
            <person name="Fulton R."/>
            <person name="Fronick C."/>
            <person name="O'Laughlin M."/>
            <person name="Godfrey J."/>
            <person name="Miner T."/>
            <person name="Herter B."/>
            <person name="Appelbaum E."/>
            <person name="Cordes M."/>
            <person name="Lek S."/>
            <person name="Wollam A."/>
            <person name="Pepin K.H."/>
            <person name="Palsikar V.B."/>
            <person name="Mitreva M."/>
            <person name="Wilson R.K."/>
        </authorList>
    </citation>
    <scope>NUCLEOTIDE SEQUENCE [LARGE SCALE GENOMIC DNA]</scope>
    <source>
        <strain evidence="16 17">ATCC 27760</strain>
    </source>
</reference>
<dbReference type="GO" id="GO:0005829">
    <property type="term" value="C:cytosol"/>
    <property type="evidence" value="ECO:0007669"/>
    <property type="project" value="TreeGrafter"/>
</dbReference>
<keyword evidence="6 13" id="KW-0067">ATP-binding</keyword>
<evidence type="ECO:0000256" key="3">
    <source>
        <dbReference type="ARBA" id="ARBA00022741"/>
    </source>
</evidence>
<gene>
    <name evidence="16" type="ORF">RUMCAL_01009</name>
</gene>
<dbReference type="InterPro" id="IPR013986">
    <property type="entry name" value="DExx_box_DNA_helicase_dom_sf"/>
</dbReference>
<dbReference type="eggNOG" id="COG0210">
    <property type="taxonomic scope" value="Bacteria"/>
</dbReference>
<dbReference type="GO" id="GO:0003677">
    <property type="term" value="F:DNA binding"/>
    <property type="evidence" value="ECO:0007669"/>
    <property type="project" value="UniProtKB-KW"/>
</dbReference>
<keyword evidence="8" id="KW-0413">Isomerase</keyword>
<comment type="catalytic activity">
    <reaction evidence="12">
        <text>ATP + H2O = ADP + phosphate + H(+)</text>
        <dbReference type="Rhea" id="RHEA:13065"/>
        <dbReference type="ChEBI" id="CHEBI:15377"/>
        <dbReference type="ChEBI" id="CHEBI:15378"/>
        <dbReference type="ChEBI" id="CHEBI:30616"/>
        <dbReference type="ChEBI" id="CHEBI:43474"/>
        <dbReference type="ChEBI" id="CHEBI:456216"/>
        <dbReference type="EC" id="5.6.2.4"/>
    </reaction>
</comment>
<feature type="domain" description="UvrD-like helicase C-terminal" evidence="15">
    <location>
        <begin position="341"/>
        <end position="613"/>
    </location>
</feature>
<comment type="similarity">
    <text evidence="1">Belongs to the helicase family. UvrD subfamily.</text>
</comment>
<evidence type="ECO:0000313" key="17">
    <source>
        <dbReference type="Proteomes" id="UP000016662"/>
    </source>
</evidence>
<dbReference type="InterPro" id="IPR000212">
    <property type="entry name" value="DNA_helicase_UvrD/REP"/>
</dbReference>
<dbReference type="FunFam" id="1.10.10.160:FF:000001">
    <property type="entry name" value="ATP-dependent DNA helicase"/>
    <property type="match status" value="1"/>
</dbReference>
<proteinExistence type="inferred from homology"/>
<dbReference type="Pfam" id="PF21196">
    <property type="entry name" value="PcrA_UvrD_tudor"/>
    <property type="match status" value="1"/>
</dbReference>
<dbReference type="GO" id="GO:0016887">
    <property type="term" value="F:ATP hydrolysis activity"/>
    <property type="evidence" value="ECO:0007669"/>
    <property type="project" value="RHEA"/>
</dbReference>
<evidence type="ECO:0000256" key="12">
    <source>
        <dbReference type="ARBA" id="ARBA00048988"/>
    </source>
</evidence>
<dbReference type="STRING" id="411473.RUMCAL_01009"/>
<evidence type="ECO:0000313" key="16">
    <source>
        <dbReference type="EMBL" id="ERJ96679.1"/>
    </source>
</evidence>
<dbReference type="Gene3D" id="1.10.486.10">
    <property type="entry name" value="PCRA, domain 4"/>
    <property type="match status" value="1"/>
</dbReference>
<dbReference type="InterPro" id="IPR014016">
    <property type="entry name" value="UvrD-like_ATP-bd"/>
</dbReference>
<evidence type="ECO:0000256" key="7">
    <source>
        <dbReference type="ARBA" id="ARBA00023125"/>
    </source>
</evidence>
<dbReference type="Proteomes" id="UP000016662">
    <property type="component" value="Unassembled WGS sequence"/>
</dbReference>
<dbReference type="HOGENOM" id="CLU_004585_5_2_9"/>
<keyword evidence="5 13" id="KW-0347">Helicase</keyword>
<dbReference type="GO" id="GO:0005524">
    <property type="term" value="F:ATP binding"/>
    <property type="evidence" value="ECO:0007669"/>
    <property type="project" value="UniProtKB-UniRule"/>
</dbReference>
<dbReference type="FunFam" id="1.10.486.10:FF:000003">
    <property type="entry name" value="ATP-dependent DNA helicase"/>
    <property type="match status" value="1"/>
</dbReference>
<dbReference type="Pfam" id="PF00580">
    <property type="entry name" value="UvrD-helicase"/>
    <property type="match status" value="2"/>
</dbReference>
<evidence type="ECO:0000259" key="15">
    <source>
        <dbReference type="PROSITE" id="PS51217"/>
    </source>
</evidence>
<evidence type="ECO:0000256" key="4">
    <source>
        <dbReference type="ARBA" id="ARBA00022801"/>
    </source>
</evidence>
<dbReference type="PANTHER" id="PTHR11070">
    <property type="entry name" value="UVRD / RECB / PCRA DNA HELICASE FAMILY MEMBER"/>
    <property type="match status" value="1"/>
</dbReference>
<dbReference type="EMBL" id="AWVF01000110">
    <property type="protein sequence ID" value="ERJ96679.1"/>
    <property type="molecule type" value="Genomic_DNA"/>
</dbReference>
<evidence type="ECO:0000256" key="8">
    <source>
        <dbReference type="ARBA" id="ARBA00023235"/>
    </source>
</evidence>
<name>U2M4K6_9FIRM</name>
<dbReference type="PROSITE" id="PS51198">
    <property type="entry name" value="UVRD_HELICASE_ATP_BIND"/>
    <property type="match status" value="1"/>
</dbReference>
<dbReference type="OrthoDB" id="9810135at2"/>
<dbReference type="GO" id="GO:0000725">
    <property type="term" value="P:recombinational repair"/>
    <property type="evidence" value="ECO:0007669"/>
    <property type="project" value="TreeGrafter"/>
</dbReference>
<dbReference type="AlphaFoldDB" id="U2M4K6"/>
<accession>U2M4K6</accession>
<dbReference type="PANTHER" id="PTHR11070:SF2">
    <property type="entry name" value="ATP-DEPENDENT DNA HELICASE SRS2"/>
    <property type="match status" value="1"/>
</dbReference>
<dbReference type="CDD" id="cd17932">
    <property type="entry name" value="DEXQc_UvrD"/>
    <property type="match status" value="1"/>
</dbReference>
<feature type="binding site" evidence="13">
    <location>
        <begin position="40"/>
        <end position="47"/>
    </location>
    <ligand>
        <name>ATP</name>
        <dbReference type="ChEBI" id="CHEBI:30616"/>
    </ligand>
</feature>
<dbReference type="Pfam" id="PF13361">
    <property type="entry name" value="UvrD_C"/>
    <property type="match status" value="1"/>
</dbReference>
<evidence type="ECO:0000256" key="1">
    <source>
        <dbReference type="ARBA" id="ARBA00009922"/>
    </source>
</evidence>
<comment type="caution">
    <text evidence="16">The sequence shown here is derived from an EMBL/GenBank/DDBJ whole genome shotgun (WGS) entry which is preliminary data.</text>
</comment>
<evidence type="ECO:0000256" key="13">
    <source>
        <dbReference type="PROSITE-ProRule" id="PRU00560"/>
    </source>
</evidence>
<dbReference type="Gene3D" id="3.40.50.300">
    <property type="entry name" value="P-loop containing nucleotide triphosphate hydrolases"/>
    <property type="match status" value="3"/>
</dbReference>
<evidence type="ECO:0000256" key="9">
    <source>
        <dbReference type="ARBA" id="ARBA00034617"/>
    </source>
</evidence>
<dbReference type="EC" id="5.6.2.4" evidence="10"/>
<evidence type="ECO:0000256" key="5">
    <source>
        <dbReference type="ARBA" id="ARBA00022806"/>
    </source>
</evidence>
<dbReference type="GO" id="GO:0009314">
    <property type="term" value="P:response to radiation"/>
    <property type="evidence" value="ECO:0007669"/>
    <property type="project" value="UniProtKB-ARBA"/>
</dbReference>
<protein>
    <recommendedName>
        <fullName evidence="2">ATP-dependent DNA helicase PcrA</fullName>
        <ecNumber evidence="10">5.6.2.4</ecNumber>
    </recommendedName>
    <alternativeName>
        <fullName evidence="11">DNA 3'-5' helicase PcrA</fullName>
    </alternativeName>
</protein>
<dbReference type="SUPFAM" id="SSF52540">
    <property type="entry name" value="P-loop containing nucleoside triphosphate hydrolases"/>
    <property type="match status" value="1"/>
</dbReference>
<evidence type="ECO:0000256" key="2">
    <source>
        <dbReference type="ARBA" id="ARBA00014807"/>
    </source>
</evidence>
<keyword evidence="17" id="KW-1185">Reference proteome</keyword>
<dbReference type="InterPro" id="IPR027417">
    <property type="entry name" value="P-loop_NTPase"/>
</dbReference>
<dbReference type="CDD" id="cd18807">
    <property type="entry name" value="SF1_C_UvrD"/>
    <property type="match status" value="1"/>
</dbReference>
<keyword evidence="7" id="KW-0238">DNA-binding</keyword>